<keyword evidence="2" id="KW-0472">Membrane</keyword>
<name>A0AAP3Z367_9LACT</name>
<gene>
    <name evidence="3" type="ORF">OGZ50_12280</name>
</gene>
<keyword evidence="2" id="KW-0812">Transmembrane</keyword>
<evidence type="ECO:0000313" key="3">
    <source>
        <dbReference type="EMBL" id="MDG4977510.1"/>
    </source>
</evidence>
<accession>A0AAP3Z367</accession>
<reference evidence="3" key="2">
    <citation type="journal article" date="2023" name="Food Microbiol.">
        <title>Evaluation of the fermentation potential of lactic acid bacteria isolated from herbs, fruits and vegetables as starter cultures in nut-based milk alternatives.</title>
        <authorList>
            <person name="Huang W."/>
            <person name="Dong A."/>
            <person name="Pham H.T."/>
            <person name="Zhou C."/>
            <person name="Huo Z."/>
            <person name="Watjen A.P."/>
            <person name="Prakash S."/>
            <person name="Bang-Berthelsen C.H."/>
            <person name="Turner M.S."/>
        </authorList>
    </citation>
    <scope>NUCLEOTIDE SEQUENCE</scope>
    <source>
        <strain evidence="3">54</strain>
    </source>
</reference>
<dbReference type="AlphaFoldDB" id="A0AAP3Z367"/>
<evidence type="ECO:0000256" key="2">
    <source>
        <dbReference type="SAM" id="Phobius"/>
    </source>
</evidence>
<reference evidence="3" key="1">
    <citation type="submission" date="2022-10" db="EMBL/GenBank/DDBJ databases">
        <authorList>
            <person name="Turner M.S."/>
            <person name="Huang W."/>
        </authorList>
    </citation>
    <scope>NUCLEOTIDE SEQUENCE</scope>
    <source>
        <strain evidence="3">54</strain>
    </source>
</reference>
<sequence length="114" mass="13094">MELKQLVEQHETKLKQHDKELSRLNDMTVEMQKQVNDGLARVNESNKFLREQNTEQLKQNGQILQAVLNGNENAAKRKYELNLIDKKNLWKAIFGIGGTAGTVIAIVLRLFHLI</sequence>
<keyword evidence="1" id="KW-0175">Coiled coil</keyword>
<dbReference type="RefSeq" id="WP_254255774.1">
    <property type="nucleotide sequence ID" value="NZ_CP092748.1"/>
</dbReference>
<keyword evidence="2" id="KW-1133">Transmembrane helix</keyword>
<organism evidence="3 4">
    <name type="scientific">Lactococcus lactis</name>
    <dbReference type="NCBI Taxonomy" id="1358"/>
    <lineage>
        <taxon>Bacteria</taxon>
        <taxon>Bacillati</taxon>
        <taxon>Bacillota</taxon>
        <taxon>Bacilli</taxon>
        <taxon>Lactobacillales</taxon>
        <taxon>Streptococcaceae</taxon>
        <taxon>Lactococcus</taxon>
    </lineage>
</organism>
<dbReference type="Proteomes" id="UP001152598">
    <property type="component" value="Unassembled WGS sequence"/>
</dbReference>
<evidence type="ECO:0000313" key="4">
    <source>
        <dbReference type="Proteomes" id="UP001152598"/>
    </source>
</evidence>
<protein>
    <submittedName>
        <fullName evidence="3">Uncharacterized protein</fullName>
    </submittedName>
</protein>
<feature type="transmembrane region" description="Helical" evidence="2">
    <location>
        <begin position="89"/>
        <end position="111"/>
    </location>
</feature>
<feature type="coiled-coil region" evidence="1">
    <location>
        <begin position="7"/>
        <end position="34"/>
    </location>
</feature>
<proteinExistence type="predicted"/>
<comment type="caution">
    <text evidence="3">The sequence shown here is derived from an EMBL/GenBank/DDBJ whole genome shotgun (WGS) entry which is preliminary data.</text>
</comment>
<dbReference type="EMBL" id="JAOWLV010000012">
    <property type="protein sequence ID" value="MDG4977510.1"/>
    <property type="molecule type" value="Genomic_DNA"/>
</dbReference>
<evidence type="ECO:0000256" key="1">
    <source>
        <dbReference type="SAM" id="Coils"/>
    </source>
</evidence>